<proteinExistence type="predicted"/>
<dbReference type="PANTHER" id="PTHR48100">
    <property type="entry name" value="BROAD-SPECIFICITY PHOSPHATASE YOR283W-RELATED"/>
    <property type="match status" value="1"/>
</dbReference>
<dbReference type="InterPro" id="IPR013078">
    <property type="entry name" value="His_Pase_superF_clade-1"/>
</dbReference>
<gene>
    <name evidence="1" type="ordered locus">Acel_0250</name>
</gene>
<keyword evidence="2" id="KW-1185">Reference proteome</keyword>
<dbReference type="Pfam" id="PF00300">
    <property type="entry name" value="His_Phos_1"/>
    <property type="match status" value="1"/>
</dbReference>
<dbReference type="Gene3D" id="3.40.50.1240">
    <property type="entry name" value="Phosphoglycerate mutase-like"/>
    <property type="match status" value="1"/>
</dbReference>
<dbReference type="STRING" id="351607.Acel_0250"/>
<dbReference type="eggNOG" id="COG0406">
    <property type="taxonomic scope" value="Bacteria"/>
</dbReference>
<sequence length="208" mass="23210">MTRTIVHLLRHGEVFNPRHVLYGRLPGFHLSEAGLLMAKRAAEALTGHDVVLVLSSPLERARETAEPVAARFGVPVEIDERLIEATNAFEGQRVGDGALRRPRSWWLVRNPWRPSWGEPYVEVAARMWAAVQDARRRAAGHEAVCVSHQLPIWTVRRMLERRPLWHHPGRRQCALGSITSLVFDDEAVVAVTYAEPSGRAGIGELAGA</sequence>
<organism evidence="1 2">
    <name type="scientific">Acidothermus cellulolyticus (strain ATCC 43068 / DSM 8971 / 11B)</name>
    <dbReference type="NCBI Taxonomy" id="351607"/>
    <lineage>
        <taxon>Bacteria</taxon>
        <taxon>Bacillati</taxon>
        <taxon>Actinomycetota</taxon>
        <taxon>Actinomycetes</taxon>
        <taxon>Acidothermales</taxon>
        <taxon>Acidothermaceae</taxon>
        <taxon>Acidothermus</taxon>
    </lineage>
</organism>
<dbReference type="PANTHER" id="PTHR48100:SF51">
    <property type="entry name" value="PHOSPHOGLYCERATE MUTASE"/>
    <property type="match status" value="1"/>
</dbReference>
<reference evidence="1 2" key="1">
    <citation type="journal article" date="2009" name="Genome Res.">
        <title>Complete genome of the cellulolytic thermophile Acidothermus cellulolyticus 11B provides insights into its ecophysiological and evolutionary adaptations.</title>
        <authorList>
            <person name="Barabote R.D."/>
            <person name="Xie G."/>
            <person name="Leu D.H."/>
            <person name="Normand P."/>
            <person name="Necsulea A."/>
            <person name="Daubin V."/>
            <person name="Medigue C."/>
            <person name="Adney W.S."/>
            <person name="Xu X.C."/>
            <person name="Lapidus A."/>
            <person name="Parales R.E."/>
            <person name="Detter C."/>
            <person name="Pujic P."/>
            <person name="Bruce D."/>
            <person name="Lavire C."/>
            <person name="Challacombe J.F."/>
            <person name="Brettin T.S."/>
            <person name="Berry A.M."/>
        </authorList>
    </citation>
    <scope>NUCLEOTIDE SEQUENCE [LARGE SCALE GENOMIC DNA]</scope>
    <source>
        <strain evidence="2">ATCC 43068 / DSM 8971 / 11B</strain>
    </source>
</reference>
<accession>A0LRG4</accession>
<dbReference type="KEGG" id="ace:Acel_0250"/>
<dbReference type="EMBL" id="CP000481">
    <property type="protein sequence ID" value="ABK52024.1"/>
    <property type="molecule type" value="Genomic_DNA"/>
</dbReference>
<protein>
    <submittedName>
        <fullName evidence="1">Phosphoglycerate mutase</fullName>
    </submittedName>
</protein>
<dbReference type="GO" id="GO:0005737">
    <property type="term" value="C:cytoplasm"/>
    <property type="evidence" value="ECO:0007669"/>
    <property type="project" value="TreeGrafter"/>
</dbReference>
<name>A0LRG4_ACIC1</name>
<dbReference type="CDD" id="cd07067">
    <property type="entry name" value="HP_PGM_like"/>
    <property type="match status" value="1"/>
</dbReference>
<dbReference type="GO" id="GO:0016791">
    <property type="term" value="F:phosphatase activity"/>
    <property type="evidence" value="ECO:0007669"/>
    <property type="project" value="TreeGrafter"/>
</dbReference>
<dbReference type="InterPro" id="IPR029033">
    <property type="entry name" value="His_PPase_superfam"/>
</dbReference>
<dbReference type="InterPro" id="IPR050275">
    <property type="entry name" value="PGM_Phosphatase"/>
</dbReference>
<dbReference type="HOGENOM" id="CLU_033323_5_1_11"/>
<dbReference type="Proteomes" id="UP000008221">
    <property type="component" value="Chromosome"/>
</dbReference>
<dbReference type="OrthoDB" id="3215466at2"/>
<evidence type="ECO:0000313" key="2">
    <source>
        <dbReference type="Proteomes" id="UP000008221"/>
    </source>
</evidence>
<dbReference type="AlphaFoldDB" id="A0LRG4"/>
<dbReference type="RefSeq" id="WP_011719087.1">
    <property type="nucleotide sequence ID" value="NC_008578.1"/>
</dbReference>
<evidence type="ECO:0000313" key="1">
    <source>
        <dbReference type="EMBL" id="ABK52024.1"/>
    </source>
</evidence>
<dbReference type="SMART" id="SM00855">
    <property type="entry name" value="PGAM"/>
    <property type="match status" value="1"/>
</dbReference>
<dbReference type="InParanoid" id="A0LRG4"/>
<dbReference type="SUPFAM" id="SSF53254">
    <property type="entry name" value="Phosphoglycerate mutase-like"/>
    <property type="match status" value="1"/>
</dbReference>